<evidence type="ECO:0000256" key="1">
    <source>
        <dbReference type="SAM" id="MobiDB-lite"/>
    </source>
</evidence>
<dbReference type="AlphaFoldDB" id="A0A183CRE2"/>
<sequence length="74" mass="7438">DDDGWGQNLGNTCGRGRWGEGKGGERKGREEADTTTSAVLLGSLKGSLAKDGTAGGALAKNECPREELSGSGGS</sequence>
<organism evidence="2 3">
    <name type="scientific">Globodera pallida</name>
    <name type="common">Potato cyst nematode worm</name>
    <name type="synonym">Heterodera pallida</name>
    <dbReference type="NCBI Taxonomy" id="36090"/>
    <lineage>
        <taxon>Eukaryota</taxon>
        <taxon>Metazoa</taxon>
        <taxon>Ecdysozoa</taxon>
        <taxon>Nematoda</taxon>
        <taxon>Chromadorea</taxon>
        <taxon>Rhabditida</taxon>
        <taxon>Tylenchina</taxon>
        <taxon>Tylenchomorpha</taxon>
        <taxon>Tylenchoidea</taxon>
        <taxon>Heteroderidae</taxon>
        <taxon>Heteroderinae</taxon>
        <taxon>Globodera</taxon>
    </lineage>
</organism>
<dbReference type="WBParaSite" id="GPLIN_001545000">
    <property type="protein sequence ID" value="GPLIN_001545000"/>
    <property type="gene ID" value="GPLIN_001545000"/>
</dbReference>
<feature type="region of interest" description="Disordered" evidence="1">
    <location>
        <begin position="50"/>
        <end position="74"/>
    </location>
</feature>
<dbReference type="Proteomes" id="UP000050741">
    <property type="component" value="Unassembled WGS sequence"/>
</dbReference>
<accession>A0A183CRE2</accession>
<feature type="region of interest" description="Disordered" evidence="1">
    <location>
        <begin position="1"/>
        <end position="36"/>
    </location>
</feature>
<evidence type="ECO:0000313" key="2">
    <source>
        <dbReference type="Proteomes" id="UP000050741"/>
    </source>
</evidence>
<proteinExistence type="predicted"/>
<reference evidence="3" key="2">
    <citation type="submission" date="2016-06" db="UniProtKB">
        <authorList>
            <consortium name="WormBaseParasite"/>
        </authorList>
    </citation>
    <scope>IDENTIFICATION</scope>
</reference>
<feature type="compositionally biased region" description="Basic and acidic residues" evidence="1">
    <location>
        <begin position="17"/>
        <end position="32"/>
    </location>
</feature>
<evidence type="ECO:0000313" key="3">
    <source>
        <dbReference type="WBParaSite" id="GPLIN_001545000"/>
    </source>
</evidence>
<protein>
    <submittedName>
        <fullName evidence="3">Uncharacterized protein</fullName>
    </submittedName>
</protein>
<keyword evidence="2" id="KW-1185">Reference proteome</keyword>
<name>A0A183CRE2_GLOPA</name>
<reference evidence="2" key="1">
    <citation type="submission" date="2014-05" db="EMBL/GenBank/DDBJ databases">
        <title>The genome and life-stage specific transcriptomes of Globodera pallida elucidate key aspects of plant parasitism by a cyst nematode.</title>
        <authorList>
            <person name="Cotton J.A."/>
            <person name="Lilley C.J."/>
            <person name="Jones L.M."/>
            <person name="Kikuchi T."/>
            <person name="Reid A.J."/>
            <person name="Thorpe P."/>
            <person name="Tsai I.J."/>
            <person name="Beasley H."/>
            <person name="Blok V."/>
            <person name="Cock P.J.A."/>
            <person name="Van den Akker S.E."/>
            <person name="Holroyd N."/>
            <person name="Hunt M."/>
            <person name="Mantelin S."/>
            <person name="Naghra H."/>
            <person name="Pain A."/>
            <person name="Palomares-Rius J.E."/>
            <person name="Zarowiecki M."/>
            <person name="Berriman M."/>
            <person name="Jones J.T."/>
            <person name="Urwin P.E."/>
        </authorList>
    </citation>
    <scope>NUCLEOTIDE SEQUENCE [LARGE SCALE GENOMIC DNA]</scope>
    <source>
        <strain evidence="2">Lindley</strain>
    </source>
</reference>